<accession>A0ABX0YYI0</accession>
<dbReference type="Pfam" id="PF07676">
    <property type="entry name" value="PD40"/>
    <property type="match status" value="1"/>
</dbReference>
<comment type="caution">
    <text evidence="3">The sequence shown here is derived from an EMBL/GenBank/DDBJ whole genome shotgun (WGS) entry which is preliminary data.</text>
</comment>
<keyword evidence="2" id="KW-1133">Transmembrane helix</keyword>
<keyword evidence="4" id="KW-1185">Reference proteome</keyword>
<keyword evidence="2" id="KW-0812">Transmembrane</keyword>
<dbReference type="SUPFAM" id="SSF82171">
    <property type="entry name" value="DPP6 N-terminal domain-like"/>
    <property type="match status" value="1"/>
</dbReference>
<dbReference type="InterPro" id="IPR011659">
    <property type="entry name" value="WD40"/>
</dbReference>
<dbReference type="Proteomes" id="UP000783871">
    <property type="component" value="Unassembled WGS sequence"/>
</dbReference>
<proteinExistence type="predicted"/>
<protein>
    <recommendedName>
        <fullName evidence="5">WD40 repeat protein</fullName>
    </recommendedName>
</protein>
<dbReference type="RefSeq" id="WP_167998983.1">
    <property type="nucleotide sequence ID" value="NZ_JAATEO010000001.1"/>
</dbReference>
<organism evidence="3 4">
    <name type="scientific">Micromonospora thermarum</name>
    <dbReference type="NCBI Taxonomy" id="2720024"/>
    <lineage>
        <taxon>Bacteria</taxon>
        <taxon>Bacillati</taxon>
        <taxon>Actinomycetota</taxon>
        <taxon>Actinomycetes</taxon>
        <taxon>Micromonosporales</taxon>
        <taxon>Micromonosporaceae</taxon>
        <taxon>Micromonospora</taxon>
    </lineage>
</organism>
<keyword evidence="2" id="KW-0472">Membrane</keyword>
<evidence type="ECO:0008006" key="5">
    <source>
        <dbReference type="Google" id="ProtNLM"/>
    </source>
</evidence>
<feature type="region of interest" description="Disordered" evidence="1">
    <location>
        <begin position="250"/>
        <end position="289"/>
    </location>
</feature>
<feature type="compositionally biased region" description="Low complexity" evidence="1">
    <location>
        <begin position="72"/>
        <end position="84"/>
    </location>
</feature>
<sequence length="376" mass="40492">MNGPAEQALRTAVRELADEARTVPGLAERARARGRRLRRRRQLAATGGALAALVALAVPFVWLRPSDPGPGPAAWGPPSAPAESTGSVVPAPTGDWTASPLTLPGDWLLVGTTSTGESTGDPVERGYALDRTGGRYIGSDRYDEVWAAPRGGVAAVVDHDRRTELGLLDLASGEVRWVRTGGRIMTPHWSPDGRRLALTLMDKDSGDLSLGVLGATGGWRTFPVDDQEYLCTDQCFFTWTRDGREVALQQTDPTAPRSESEPHARRGVQFFSPENGRPTRLVPVKGDPAGPWSWSPNGRQVVVKGRQGPQIVEVTTGRVIGPAPDADVAWGADDRLLYRDRRTGEMVLADLDGRELARQALPEALGLDMVLLVAPR</sequence>
<dbReference type="EMBL" id="JAATEO010000001">
    <property type="protein sequence ID" value="NJP30552.1"/>
    <property type="molecule type" value="Genomic_DNA"/>
</dbReference>
<feature type="region of interest" description="Disordered" evidence="1">
    <location>
        <begin position="70"/>
        <end position="96"/>
    </location>
</feature>
<evidence type="ECO:0000256" key="1">
    <source>
        <dbReference type="SAM" id="MobiDB-lite"/>
    </source>
</evidence>
<evidence type="ECO:0000256" key="2">
    <source>
        <dbReference type="SAM" id="Phobius"/>
    </source>
</evidence>
<name>A0ABX0YYI0_9ACTN</name>
<gene>
    <name evidence="3" type="ORF">HCJ94_00705</name>
</gene>
<dbReference type="InterPro" id="IPR011042">
    <property type="entry name" value="6-blade_b-propeller_TolB-like"/>
</dbReference>
<dbReference type="Gene3D" id="2.120.10.30">
    <property type="entry name" value="TolB, C-terminal domain"/>
    <property type="match status" value="1"/>
</dbReference>
<reference evidence="3 4" key="1">
    <citation type="submission" date="2020-03" db="EMBL/GenBank/DDBJ databases">
        <title>WGS of actinomycetes isolated from Thailand.</title>
        <authorList>
            <person name="Thawai C."/>
        </authorList>
    </citation>
    <scope>NUCLEOTIDE SEQUENCE [LARGE SCALE GENOMIC DNA]</scope>
    <source>
        <strain evidence="3 4">HSS6-12</strain>
    </source>
</reference>
<evidence type="ECO:0000313" key="4">
    <source>
        <dbReference type="Proteomes" id="UP000783871"/>
    </source>
</evidence>
<feature type="transmembrane region" description="Helical" evidence="2">
    <location>
        <begin position="43"/>
        <end position="63"/>
    </location>
</feature>
<evidence type="ECO:0000313" key="3">
    <source>
        <dbReference type="EMBL" id="NJP30552.1"/>
    </source>
</evidence>